<dbReference type="RefSeq" id="WP_129462097.1">
    <property type="nucleotide sequence ID" value="NZ_SBKN01000007.1"/>
</dbReference>
<dbReference type="SUPFAM" id="SSF49265">
    <property type="entry name" value="Fibronectin type III"/>
    <property type="match status" value="1"/>
</dbReference>
<dbReference type="InterPro" id="IPR013783">
    <property type="entry name" value="Ig-like_fold"/>
</dbReference>
<dbReference type="OrthoDB" id="667194at2"/>
<dbReference type="InterPro" id="IPR026444">
    <property type="entry name" value="Secre_tail"/>
</dbReference>
<sequence length="999" mass="104629">MKKVVLGLLFVFFNLLQAQTPVYQFDFDGNANNSGTGTFTGWNLSGAGSLTYVNNRFGQANKAINIPNNVTFVNQAPENAPNLPAGNSARTLSFWVKFINDNDVSSYCVVGWGANIANNAYGFWRNGVQNSYYTWGAGNDYNVPQTNSQIQAQNNGWVHIAMTHTGSTFTIYYNGVDVGNYARTLNTFGPSYLVLNRLVNAATNGTGIAFQLDDLRIYNTALTPAQVSALYTATQLPSLPTISNVSVTALGPNSATISYDINANNAATTTEIRYNVPPSGALQIQAGPSASGNSVTTLSQTLSGLQPNTTYSYAVWASNSQGTSITPTALSFTTLAPATQAPAITNVTAAPITFNAATINFNLNAFGTPTTYVVEYETFLGGPITTVNGGTTSVNVATPFQVQLTGLTPNSNQYSYRVKATNSSGQVTYSNWTPLTTPSPLVLTNVSDSTITSNSAQINYTLNTNGYSTIVEIDYQAGTIFDTDLPYTTVSVNSALTNTAATNYTYTLSGLNPNTTYSYRLGAAIPNVASESYQENAAFTTLGVSAAPTAPSPQSFCNGATVANLNATGTTIKWYTSATGGSPLAATTVLTTGVYYVSQTQPNLTESTRISVQVNITIISPPSNVPSNQTFCTGATLGSIQTGAGSNFQWYAAATGGAVLPNSTVISSGTYYLSQTISGCESSRTPVSVTVSSPNAPTAQAQTFCNGATVANLVASGTNIKWYLTATGGSPLSNVTTLATGTYYVSQTVNACESGRQSVNVTVNTTVPPTVPNNQTFCSGATINNIQVTSGTNMFWYTAATGGTALSFSAPLSTGTYYVSQTVNGCVSTRTAVAVSVNQVGAPTGNANQTFVQGNTVANLVATGTAIVWFSSEADALANSNPLASNTLLVNQTTYYAVQTVNGCRSTAALAVFVTVTLSTSSVTQPLQFTLAPNPATTAIVLQSADEITKVSLYSLQGQLLQTTKSNILSVIELPAGVYFVEVENANAQKGIQKFIKQN</sequence>
<dbReference type="InterPro" id="IPR036116">
    <property type="entry name" value="FN3_sf"/>
</dbReference>
<feature type="domain" description="Fibronectin type-III" evidence="3">
    <location>
        <begin position="343"/>
        <end position="440"/>
    </location>
</feature>
<dbReference type="InterPro" id="IPR044023">
    <property type="entry name" value="Ig_7"/>
</dbReference>
<protein>
    <submittedName>
        <fullName evidence="4">T9SS type A sorting domain-containing protein</fullName>
    </submittedName>
</protein>
<evidence type="ECO:0000313" key="4">
    <source>
        <dbReference type="EMBL" id="RXR21637.1"/>
    </source>
</evidence>
<dbReference type="NCBIfam" id="TIGR04183">
    <property type="entry name" value="Por_Secre_tail"/>
    <property type="match status" value="1"/>
</dbReference>
<evidence type="ECO:0000313" key="5">
    <source>
        <dbReference type="Proteomes" id="UP000289857"/>
    </source>
</evidence>
<dbReference type="AlphaFoldDB" id="A0A4Q1K6Z2"/>
<reference evidence="5" key="1">
    <citation type="submission" date="2019-01" db="EMBL/GenBank/DDBJ databases">
        <title>Cytophagaceae bacterium strain CAR-16.</title>
        <authorList>
            <person name="Chen W.-M."/>
        </authorList>
    </citation>
    <scope>NUCLEOTIDE SEQUENCE [LARGE SCALE GENOMIC DNA]</scope>
    <source>
        <strain evidence="5">WWJ-16</strain>
    </source>
</reference>
<gene>
    <name evidence="4" type="ORF">EQG61_11540</name>
</gene>
<dbReference type="GO" id="GO:0004553">
    <property type="term" value="F:hydrolase activity, hydrolyzing O-glycosyl compounds"/>
    <property type="evidence" value="ECO:0007669"/>
    <property type="project" value="UniProtKB-ARBA"/>
</dbReference>
<dbReference type="Pfam" id="PF19081">
    <property type="entry name" value="Ig_7"/>
    <property type="match status" value="4"/>
</dbReference>
<feature type="signal peptide" evidence="2">
    <location>
        <begin position="1"/>
        <end position="18"/>
    </location>
</feature>
<dbReference type="Gene3D" id="2.60.40.10">
    <property type="entry name" value="Immunoglobulins"/>
    <property type="match status" value="2"/>
</dbReference>
<dbReference type="Proteomes" id="UP000289857">
    <property type="component" value="Unassembled WGS sequence"/>
</dbReference>
<dbReference type="SMART" id="SM00060">
    <property type="entry name" value="FN3"/>
    <property type="match status" value="3"/>
</dbReference>
<comment type="caution">
    <text evidence="4">The sequence shown here is derived from an EMBL/GenBank/DDBJ whole genome shotgun (WGS) entry which is preliminary data.</text>
</comment>
<dbReference type="InterPro" id="IPR013320">
    <property type="entry name" value="ConA-like_dom_sf"/>
</dbReference>
<evidence type="ECO:0000256" key="2">
    <source>
        <dbReference type="SAM" id="SignalP"/>
    </source>
</evidence>
<dbReference type="SUPFAM" id="SSF49899">
    <property type="entry name" value="Concanavalin A-like lectins/glucanases"/>
    <property type="match status" value="1"/>
</dbReference>
<feature type="domain" description="Fibronectin type-III" evidence="3">
    <location>
        <begin position="241"/>
        <end position="337"/>
    </location>
</feature>
<evidence type="ECO:0000259" key="3">
    <source>
        <dbReference type="PROSITE" id="PS50853"/>
    </source>
</evidence>
<accession>A0A4Q1K6Z2</accession>
<organism evidence="4 5">
    <name type="scientific">Flavobacterium stagni</name>
    <dbReference type="NCBI Taxonomy" id="2506421"/>
    <lineage>
        <taxon>Bacteria</taxon>
        <taxon>Pseudomonadati</taxon>
        <taxon>Bacteroidota</taxon>
        <taxon>Flavobacteriia</taxon>
        <taxon>Flavobacteriales</taxon>
        <taxon>Flavobacteriaceae</taxon>
        <taxon>Flavobacterium</taxon>
    </lineage>
</organism>
<dbReference type="Gene3D" id="2.60.120.200">
    <property type="match status" value="1"/>
</dbReference>
<dbReference type="PROSITE" id="PS50853">
    <property type="entry name" value="FN3"/>
    <property type="match status" value="2"/>
</dbReference>
<feature type="chain" id="PRO_5020193330" evidence="2">
    <location>
        <begin position="19"/>
        <end position="999"/>
    </location>
</feature>
<dbReference type="EMBL" id="SBKN01000007">
    <property type="protein sequence ID" value="RXR21637.1"/>
    <property type="molecule type" value="Genomic_DNA"/>
</dbReference>
<proteinExistence type="predicted"/>
<dbReference type="InterPro" id="IPR003961">
    <property type="entry name" value="FN3_dom"/>
</dbReference>
<name>A0A4Q1K6Z2_9FLAO</name>
<dbReference type="GO" id="GO:0005975">
    <property type="term" value="P:carbohydrate metabolic process"/>
    <property type="evidence" value="ECO:0007669"/>
    <property type="project" value="UniProtKB-ARBA"/>
</dbReference>
<dbReference type="Pfam" id="PF18962">
    <property type="entry name" value="Por_Secre_tail"/>
    <property type="match status" value="1"/>
</dbReference>
<dbReference type="Pfam" id="PF13385">
    <property type="entry name" value="Laminin_G_3"/>
    <property type="match status" value="1"/>
</dbReference>
<keyword evidence="5" id="KW-1185">Reference proteome</keyword>
<evidence type="ECO:0000256" key="1">
    <source>
        <dbReference type="ARBA" id="ARBA00022729"/>
    </source>
</evidence>
<keyword evidence="1 2" id="KW-0732">Signal</keyword>
<dbReference type="CDD" id="cd00063">
    <property type="entry name" value="FN3"/>
    <property type="match status" value="2"/>
</dbReference>